<organism evidence="2 3">
    <name type="scientific">Gallibacterium anatis</name>
    <dbReference type="NCBI Taxonomy" id="750"/>
    <lineage>
        <taxon>Bacteria</taxon>
        <taxon>Pseudomonadati</taxon>
        <taxon>Pseudomonadota</taxon>
        <taxon>Gammaproteobacteria</taxon>
        <taxon>Pasteurellales</taxon>
        <taxon>Pasteurellaceae</taxon>
        <taxon>Gallibacterium</taxon>
    </lineage>
</organism>
<reference evidence="2 3" key="1">
    <citation type="submission" date="2018-06" db="EMBL/GenBank/DDBJ databases">
        <authorList>
            <consortium name="Pathogen Informatics"/>
            <person name="Doyle S."/>
        </authorList>
    </citation>
    <scope>NUCLEOTIDE SEQUENCE [LARGE SCALE GENOMIC DNA]</scope>
    <source>
        <strain evidence="2 3">NCTC11413</strain>
    </source>
</reference>
<evidence type="ECO:0000313" key="2">
    <source>
        <dbReference type="EMBL" id="STO37374.1"/>
    </source>
</evidence>
<name>A0A377H4F2_9PAST</name>
<dbReference type="Proteomes" id="UP000254232">
    <property type="component" value="Unassembled WGS sequence"/>
</dbReference>
<evidence type="ECO:0000313" key="3">
    <source>
        <dbReference type="Proteomes" id="UP000254232"/>
    </source>
</evidence>
<evidence type="ECO:0000256" key="1">
    <source>
        <dbReference type="SAM" id="Phobius"/>
    </source>
</evidence>
<proteinExistence type="predicted"/>
<keyword evidence="1" id="KW-1133">Transmembrane helix</keyword>
<feature type="transmembrane region" description="Helical" evidence="1">
    <location>
        <begin position="7"/>
        <end position="26"/>
    </location>
</feature>
<dbReference type="EMBL" id="UGGZ01000001">
    <property type="protein sequence ID" value="STO37374.1"/>
    <property type="molecule type" value="Genomic_DNA"/>
</dbReference>
<feature type="transmembrane region" description="Helical" evidence="1">
    <location>
        <begin position="38"/>
        <end position="57"/>
    </location>
</feature>
<dbReference type="AlphaFoldDB" id="A0A377H4F2"/>
<keyword evidence="1" id="KW-0472">Membrane</keyword>
<keyword evidence="1" id="KW-0812">Transmembrane</keyword>
<accession>A0A377H4F2</accession>
<gene>
    <name evidence="2" type="ORF">NCTC11413_00483</name>
</gene>
<sequence length="70" mass="8075">MEITQYLLLGIIMLLVSIGNLCMFILETKGYDPDYLYATLYFILMSITLFIALFLLFEVVPSHIQMKSCT</sequence>
<protein>
    <submittedName>
        <fullName evidence="2">Uncharacterized protein</fullName>
    </submittedName>
</protein>